<comment type="caution">
    <text evidence="5">The sequence shown here is derived from an EMBL/GenBank/DDBJ whole genome shotgun (WGS) entry which is preliminary data.</text>
</comment>
<dbReference type="InterPro" id="IPR003959">
    <property type="entry name" value="ATPase_AAA_core"/>
</dbReference>
<comment type="similarity">
    <text evidence="1">Belongs to the AAA ATPase family.</text>
</comment>
<feature type="domain" description="AAA+ ATPase" evidence="4">
    <location>
        <begin position="110"/>
        <end position="240"/>
    </location>
</feature>
<name>A0A1F8G461_9BACT</name>
<keyword evidence="3" id="KW-0067">ATP-binding</keyword>
<evidence type="ECO:0000256" key="3">
    <source>
        <dbReference type="ARBA" id="ARBA00022840"/>
    </source>
</evidence>
<gene>
    <name evidence="5" type="ORF">A3F25_01290</name>
</gene>
<dbReference type="SUPFAM" id="SSF52540">
    <property type="entry name" value="P-loop containing nucleoside triphosphate hydrolases"/>
    <property type="match status" value="1"/>
</dbReference>
<dbReference type="EMBL" id="MGKD01000008">
    <property type="protein sequence ID" value="OGN20137.1"/>
    <property type="molecule type" value="Genomic_DNA"/>
</dbReference>
<evidence type="ECO:0000313" key="5">
    <source>
        <dbReference type="EMBL" id="OGN20137.1"/>
    </source>
</evidence>
<reference evidence="5 6" key="1">
    <citation type="journal article" date="2016" name="Nat. Commun.">
        <title>Thousands of microbial genomes shed light on interconnected biogeochemical processes in an aquifer system.</title>
        <authorList>
            <person name="Anantharaman K."/>
            <person name="Brown C.T."/>
            <person name="Hug L.A."/>
            <person name="Sharon I."/>
            <person name="Castelle C.J."/>
            <person name="Probst A.J."/>
            <person name="Thomas B.C."/>
            <person name="Singh A."/>
            <person name="Wilkins M.J."/>
            <person name="Karaoz U."/>
            <person name="Brodie E.L."/>
            <person name="Williams K.H."/>
            <person name="Hubbard S.S."/>
            <person name="Banfield J.F."/>
        </authorList>
    </citation>
    <scope>NUCLEOTIDE SEQUENCE [LARGE SCALE GENOMIC DNA]</scope>
</reference>
<sequence>MPSNAHKRLIEVARLGLKEDRTALFNYLQELAVDEINKNHHEIHNSIMKLLRDEGYLRPESSSSISRIKGAEERSFEIDVSNVWLSHHIGKRIGKILEYLKKTNGGANKNLKRILLYGPPGTGKTTLGFYIASKLELPIRYVRVTDMLSSRLGETMKNISDVFQAPGREVIFIDEFDAFAKTRIDSNDVGELKRIVNSIIQTLDFVSSEKVVIVATNMIDSIDTAILRRFPFKIEIGTLDEKDKKEFFMHLIKHGKNKNAQLSETEWSFLFNIFELLDLDTVDQLRGIVEKAELEMTLADRQRITYFDFLEVLFSDGYLSELKSVKKKDQKLLALLLQEIEKLGYAKTHISSVLGIHRNTYPKYARESKK</sequence>
<dbReference type="SMART" id="SM00382">
    <property type="entry name" value="AAA"/>
    <property type="match status" value="1"/>
</dbReference>
<evidence type="ECO:0000256" key="2">
    <source>
        <dbReference type="ARBA" id="ARBA00022741"/>
    </source>
</evidence>
<dbReference type="InterPro" id="IPR027417">
    <property type="entry name" value="P-loop_NTPase"/>
</dbReference>
<evidence type="ECO:0000256" key="1">
    <source>
        <dbReference type="ARBA" id="ARBA00006914"/>
    </source>
</evidence>
<protein>
    <recommendedName>
        <fullName evidence="4">AAA+ ATPase domain-containing protein</fullName>
    </recommendedName>
</protein>
<dbReference type="GO" id="GO:0005524">
    <property type="term" value="F:ATP binding"/>
    <property type="evidence" value="ECO:0007669"/>
    <property type="project" value="UniProtKB-KW"/>
</dbReference>
<keyword evidence="2" id="KW-0547">Nucleotide-binding</keyword>
<dbReference type="InterPro" id="IPR003593">
    <property type="entry name" value="AAA+_ATPase"/>
</dbReference>
<dbReference type="CDD" id="cd19481">
    <property type="entry name" value="RecA-like_protease"/>
    <property type="match status" value="1"/>
</dbReference>
<organism evidence="5 6">
    <name type="scientific">Candidatus Yanofskybacteria bacterium RIFCSPHIGHO2_12_FULL_45_19b</name>
    <dbReference type="NCBI Taxonomy" id="1802689"/>
    <lineage>
        <taxon>Bacteria</taxon>
        <taxon>Candidatus Yanofskyibacteriota</taxon>
    </lineage>
</organism>
<evidence type="ECO:0000313" key="6">
    <source>
        <dbReference type="Proteomes" id="UP000177478"/>
    </source>
</evidence>
<dbReference type="GO" id="GO:0016887">
    <property type="term" value="F:ATP hydrolysis activity"/>
    <property type="evidence" value="ECO:0007669"/>
    <property type="project" value="InterPro"/>
</dbReference>
<dbReference type="STRING" id="1802689.A3F25_01290"/>
<dbReference type="Gene3D" id="3.40.50.300">
    <property type="entry name" value="P-loop containing nucleotide triphosphate hydrolases"/>
    <property type="match status" value="1"/>
</dbReference>
<dbReference type="AlphaFoldDB" id="A0A1F8G461"/>
<proteinExistence type="inferred from homology"/>
<dbReference type="InterPro" id="IPR050221">
    <property type="entry name" value="26S_Proteasome_ATPase"/>
</dbReference>
<evidence type="ECO:0000259" key="4">
    <source>
        <dbReference type="SMART" id="SM00382"/>
    </source>
</evidence>
<accession>A0A1F8G461</accession>
<dbReference type="Proteomes" id="UP000177478">
    <property type="component" value="Unassembled WGS sequence"/>
</dbReference>
<dbReference type="Pfam" id="PF00004">
    <property type="entry name" value="AAA"/>
    <property type="match status" value="1"/>
</dbReference>
<dbReference type="PANTHER" id="PTHR23073">
    <property type="entry name" value="26S PROTEASOME REGULATORY SUBUNIT"/>
    <property type="match status" value="1"/>
</dbReference>